<comment type="caution">
    <text evidence="1">The sequence shown here is derived from an EMBL/GenBank/DDBJ whole genome shotgun (WGS) entry which is preliminary data.</text>
</comment>
<evidence type="ECO:0000313" key="1">
    <source>
        <dbReference type="EMBL" id="GGP24447.1"/>
    </source>
</evidence>
<dbReference type="Proteomes" id="UP000621859">
    <property type="component" value="Unassembled WGS sequence"/>
</dbReference>
<protein>
    <submittedName>
        <fullName evidence="1">Uncharacterized protein</fullName>
    </submittedName>
</protein>
<gene>
    <name evidence="1" type="ORF">GCM10010971_02660</name>
</gene>
<name>A0ABQ2PFT3_9NEIS</name>
<evidence type="ECO:0000313" key="2">
    <source>
        <dbReference type="Proteomes" id="UP000621859"/>
    </source>
</evidence>
<sequence length="60" mass="6921">MQPKENPILVRLHAFVIENETQDTLDLYGKKTTSMQMLIYKNTPGKRATHLQCASPYAVW</sequence>
<proteinExistence type="predicted"/>
<dbReference type="EMBL" id="BMLY01000001">
    <property type="protein sequence ID" value="GGP24447.1"/>
    <property type="molecule type" value="Genomic_DNA"/>
</dbReference>
<accession>A0ABQ2PFT3</accession>
<organism evidence="1 2">
    <name type="scientific">Silvimonas amylolytica</name>
    <dbReference type="NCBI Taxonomy" id="449663"/>
    <lineage>
        <taxon>Bacteria</taxon>
        <taxon>Pseudomonadati</taxon>
        <taxon>Pseudomonadota</taxon>
        <taxon>Betaproteobacteria</taxon>
        <taxon>Neisseriales</taxon>
        <taxon>Chitinibacteraceae</taxon>
        <taxon>Silvimonas</taxon>
    </lineage>
</organism>
<reference evidence="2" key="1">
    <citation type="journal article" date="2019" name="Int. J. Syst. Evol. Microbiol.">
        <title>The Global Catalogue of Microorganisms (GCM) 10K type strain sequencing project: providing services to taxonomists for standard genome sequencing and annotation.</title>
        <authorList>
            <consortium name="The Broad Institute Genomics Platform"/>
            <consortium name="The Broad Institute Genome Sequencing Center for Infectious Disease"/>
            <person name="Wu L."/>
            <person name="Ma J."/>
        </authorList>
    </citation>
    <scope>NUCLEOTIDE SEQUENCE [LARGE SCALE GENOMIC DNA]</scope>
    <source>
        <strain evidence="2">CGMCC 1.8860</strain>
    </source>
</reference>
<keyword evidence="2" id="KW-1185">Reference proteome</keyword>